<sequence>MRRMLYDRAGAPQLYLTGAGVLYTLSNEPVGFVHGELVASPRGEPLGWFDGAFLWDVRGELLGFVKGASAPAGFALPTPQPLRVRPQPTPASLHPLLLSLPKPPLRWCWSEQGLADLFVRSA</sequence>
<dbReference type="Proteomes" id="UP000000379">
    <property type="component" value="Chromosome"/>
</dbReference>
<keyword evidence="3" id="KW-1185">Reference proteome</keyword>
<dbReference type="Pfam" id="PF21784">
    <property type="entry name" value="Bflower"/>
    <property type="match status" value="1"/>
</dbReference>
<dbReference type="AlphaFoldDB" id="D7CSL3"/>
<reference evidence="3" key="1">
    <citation type="submission" date="2010-05" db="EMBL/GenBank/DDBJ databases">
        <title>The complete genome of Truepera radiovictris DSM 17093.</title>
        <authorList>
            <consortium name="US DOE Joint Genome Institute (JGI-PGF)"/>
            <person name="Lucas S."/>
            <person name="Copeland A."/>
            <person name="Lapidus A."/>
            <person name="Glavina del Rio T."/>
            <person name="Dalin E."/>
            <person name="Tice H."/>
            <person name="Bruce D."/>
            <person name="Goodwin L."/>
            <person name="Pitluck S."/>
            <person name="Kyrpides N."/>
            <person name="Mavromatis K."/>
            <person name="Ovchinnikova G."/>
            <person name="Munk A.C."/>
            <person name="Detter J.C."/>
            <person name="Han C."/>
            <person name="Tapia R."/>
            <person name="Land M."/>
            <person name="Hauser L."/>
            <person name="Markowitz V."/>
            <person name="Cheng J.-F."/>
            <person name="Hugenholtz P."/>
            <person name="Woyke T."/>
            <person name="Wu D."/>
            <person name="Tindall B."/>
            <person name="Pomrenke H.G."/>
            <person name="Brambilla E."/>
            <person name="Klenk H.-P."/>
            <person name="Eisen J.A."/>
        </authorList>
    </citation>
    <scope>NUCLEOTIDE SEQUENCE [LARGE SCALE GENOMIC DNA]</scope>
    <source>
        <strain evidence="3">DSM 17093 / CIP 108686 / LMG 22925 / RQ-24</strain>
    </source>
</reference>
<organism evidence="2 3">
    <name type="scientific">Truepera radiovictrix (strain DSM 17093 / CIP 108686 / LMG 22925 / RQ-24)</name>
    <dbReference type="NCBI Taxonomy" id="649638"/>
    <lineage>
        <taxon>Bacteria</taxon>
        <taxon>Thermotogati</taxon>
        <taxon>Deinococcota</taxon>
        <taxon>Deinococci</taxon>
        <taxon>Trueperales</taxon>
        <taxon>Trueperaceae</taxon>
        <taxon>Truepera</taxon>
    </lineage>
</organism>
<name>D7CSL3_TRURR</name>
<dbReference type="eggNOG" id="ENOG5033CAF">
    <property type="taxonomic scope" value="Bacteria"/>
</dbReference>
<evidence type="ECO:0000313" key="3">
    <source>
        <dbReference type="Proteomes" id="UP000000379"/>
    </source>
</evidence>
<gene>
    <name evidence="2" type="ordered locus">Trad_2323</name>
</gene>
<feature type="domain" description="4-fold beta flower" evidence="1">
    <location>
        <begin position="4"/>
        <end position="118"/>
    </location>
</feature>
<dbReference type="EMBL" id="CP002049">
    <property type="protein sequence ID" value="ADI15433.1"/>
    <property type="molecule type" value="Genomic_DNA"/>
</dbReference>
<evidence type="ECO:0000259" key="1">
    <source>
        <dbReference type="Pfam" id="PF21784"/>
    </source>
</evidence>
<dbReference type="InterPro" id="IPR048911">
    <property type="entry name" value="Bflower"/>
</dbReference>
<dbReference type="KEGG" id="tra:Trad_2323"/>
<evidence type="ECO:0000313" key="2">
    <source>
        <dbReference type="EMBL" id="ADI15433.1"/>
    </source>
</evidence>
<dbReference type="HOGENOM" id="CLU_1967909_0_0_0"/>
<protein>
    <recommendedName>
        <fullName evidence="1">4-fold beta flower domain-containing protein</fullName>
    </recommendedName>
</protein>
<accession>D7CSL3</accession>
<dbReference type="STRING" id="649638.Trad_2323"/>
<reference evidence="2 3" key="2">
    <citation type="journal article" date="2011" name="Stand. Genomic Sci.">
        <title>Complete genome sequence of Truepera radiovictrix type strain (RQ-24).</title>
        <authorList>
            <person name="Ivanova N."/>
            <person name="Rohde C."/>
            <person name="Munk C."/>
            <person name="Nolan M."/>
            <person name="Lucas S."/>
            <person name="Del Rio T.G."/>
            <person name="Tice H."/>
            <person name="Deshpande S."/>
            <person name="Cheng J.F."/>
            <person name="Tapia R."/>
            <person name="Han C."/>
            <person name="Goodwin L."/>
            <person name="Pitluck S."/>
            <person name="Liolios K."/>
            <person name="Mavromatis K."/>
            <person name="Mikhailova N."/>
            <person name="Pati A."/>
            <person name="Chen A."/>
            <person name="Palaniappan K."/>
            <person name="Land M."/>
            <person name="Hauser L."/>
            <person name="Chang Y.J."/>
            <person name="Jeffries C.D."/>
            <person name="Brambilla E."/>
            <person name="Rohde M."/>
            <person name="Goker M."/>
            <person name="Tindall B.J."/>
            <person name="Woyke T."/>
            <person name="Bristow J."/>
            <person name="Eisen J.A."/>
            <person name="Markowitz V."/>
            <person name="Hugenholtz P."/>
            <person name="Kyrpides N.C."/>
            <person name="Klenk H.P."/>
            <person name="Lapidus A."/>
        </authorList>
    </citation>
    <scope>NUCLEOTIDE SEQUENCE [LARGE SCALE GENOMIC DNA]</scope>
    <source>
        <strain evidence="3">DSM 17093 / CIP 108686 / LMG 22925 / RQ-24</strain>
    </source>
</reference>
<proteinExistence type="predicted"/>